<protein>
    <submittedName>
        <fullName evidence="1">Transmembrane 170B</fullName>
    </submittedName>
</protein>
<keyword evidence="1" id="KW-0472">Membrane</keyword>
<dbReference type="AlphaFoldDB" id="A0A6S7FME2"/>
<dbReference type="InterPro" id="IPR036397">
    <property type="entry name" value="RNaseH_sf"/>
</dbReference>
<dbReference type="Proteomes" id="UP001152795">
    <property type="component" value="Unassembled WGS sequence"/>
</dbReference>
<sequence>MNAYVLSVIDALPASNPRLKEIQQVQDEDEVCKEVKEYCMDQWPENDHVTPAVKPYWSVQGELTIADGLLLKGTRLVIPSRLQRQTLNQIHEEKVTYLLVVDYYSRYVEVVALPKSTSSSKIIQALKTIFARHGIPDERTAKWNGRPVKTVKNILKKEQDPTKALLAYRSTPLASGYSPAEFLMGRKIKSTIPITLPHLTPQLPNQKLFIEKEEVYRSKQKKNFDNRHKAQLLKPLPPGATVYITDMDCTGTVIRPSKKARSYLVDTPTTVVRRNRKQLQTFARTLIRNKMNRKQHHH</sequence>
<comment type="caution">
    <text evidence="1">The sequence shown here is derived from an EMBL/GenBank/DDBJ whole genome shotgun (WGS) entry which is preliminary data.</text>
</comment>
<gene>
    <name evidence="1" type="ORF">PACLA_8A041201</name>
</gene>
<dbReference type="PANTHER" id="PTHR37984">
    <property type="entry name" value="PROTEIN CBG26694"/>
    <property type="match status" value="1"/>
</dbReference>
<dbReference type="EMBL" id="CACRXK020000136">
    <property type="protein sequence ID" value="CAB3978727.1"/>
    <property type="molecule type" value="Genomic_DNA"/>
</dbReference>
<reference evidence="1" key="1">
    <citation type="submission" date="2020-04" db="EMBL/GenBank/DDBJ databases">
        <authorList>
            <person name="Alioto T."/>
            <person name="Alioto T."/>
            <person name="Gomez Garrido J."/>
        </authorList>
    </citation>
    <scope>NUCLEOTIDE SEQUENCE</scope>
    <source>
        <strain evidence="1">A484AB</strain>
    </source>
</reference>
<proteinExistence type="predicted"/>
<dbReference type="Gene3D" id="3.30.420.10">
    <property type="entry name" value="Ribonuclease H-like superfamily/Ribonuclease H"/>
    <property type="match status" value="1"/>
</dbReference>
<dbReference type="PANTHER" id="PTHR37984:SF9">
    <property type="entry name" value="INTEGRASE CATALYTIC DOMAIN-CONTAINING PROTEIN"/>
    <property type="match status" value="1"/>
</dbReference>
<evidence type="ECO:0000313" key="2">
    <source>
        <dbReference type="Proteomes" id="UP001152795"/>
    </source>
</evidence>
<name>A0A6S7FME2_PARCT</name>
<keyword evidence="2" id="KW-1185">Reference proteome</keyword>
<accession>A0A6S7FME2</accession>
<dbReference type="OrthoDB" id="5986912at2759"/>
<evidence type="ECO:0000313" key="1">
    <source>
        <dbReference type="EMBL" id="CAB3978727.1"/>
    </source>
</evidence>
<dbReference type="GO" id="GO:0003676">
    <property type="term" value="F:nucleic acid binding"/>
    <property type="evidence" value="ECO:0007669"/>
    <property type="project" value="InterPro"/>
</dbReference>
<dbReference type="SUPFAM" id="SSF53098">
    <property type="entry name" value="Ribonuclease H-like"/>
    <property type="match status" value="1"/>
</dbReference>
<keyword evidence="1" id="KW-0812">Transmembrane</keyword>
<dbReference type="InterPro" id="IPR050951">
    <property type="entry name" value="Retrovirus_Pol_polyprotein"/>
</dbReference>
<dbReference type="InterPro" id="IPR012337">
    <property type="entry name" value="RNaseH-like_sf"/>
</dbReference>
<organism evidence="1 2">
    <name type="scientific">Paramuricea clavata</name>
    <name type="common">Red gorgonian</name>
    <name type="synonym">Violescent sea-whip</name>
    <dbReference type="NCBI Taxonomy" id="317549"/>
    <lineage>
        <taxon>Eukaryota</taxon>
        <taxon>Metazoa</taxon>
        <taxon>Cnidaria</taxon>
        <taxon>Anthozoa</taxon>
        <taxon>Octocorallia</taxon>
        <taxon>Malacalcyonacea</taxon>
        <taxon>Plexauridae</taxon>
        <taxon>Paramuricea</taxon>
    </lineage>
</organism>